<dbReference type="Proteomes" id="UP000516437">
    <property type="component" value="Chromosome 5"/>
</dbReference>
<protein>
    <submittedName>
        <fullName evidence="2">Peamaclein</fullName>
    </submittedName>
</protein>
<dbReference type="AlphaFoldDB" id="A0A6A1VQ28"/>
<gene>
    <name evidence="2" type="ORF">CJ030_MR5G018747</name>
</gene>
<comment type="caution">
    <text evidence="2">The sequence shown here is derived from an EMBL/GenBank/DDBJ whole genome shotgun (WGS) entry which is preliminary data.</text>
</comment>
<organism evidence="2 3">
    <name type="scientific">Morella rubra</name>
    <name type="common">Chinese bayberry</name>
    <dbReference type="NCBI Taxonomy" id="262757"/>
    <lineage>
        <taxon>Eukaryota</taxon>
        <taxon>Viridiplantae</taxon>
        <taxon>Streptophyta</taxon>
        <taxon>Embryophyta</taxon>
        <taxon>Tracheophyta</taxon>
        <taxon>Spermatophyta</taxon>
        <taxon>Magnoliopsida</taxon>
        <taxon>eudicotyledons</taxon>
        <taxon>Gunneridae</taxon>
        <taxon>Pentapetalae</taxon>
        <taxon>rosids</taxon>
        <taxon>fabids</taxon>
        <taxon>Fagales</taxon>
        <taxon>Myricaceae</taxon>
        <taxon>Morella</taxon>
    </lineage>
</organism>
<dbReference type="EMBL" id="RXIC02000023">
    <property type="protein sequence ID" value="KAB1214863.1"/>
    <property type="molecule type" value="Genomic_DNA"/>
</dbReference>
<dbReference type="InterPro" id="IPR003854">
    <property type="entry name" value="GASA"/>
</dbReference>
<comment type="similarity">
    <text evidence="1">Belongs to the GASA family.</text>
</comment>
<name>A0A6A1VQ28_9ROSI</name>
<sequence length="73" mass="7816">MAEPTTVAPPTPSFCDLKCGVRCANAGVKDRCLTYCGICCRQCSCVPSGTYGNKSECPCYRDKLNSKGMPKCP</sequence>
<evidence type="ECO:0000313" key="3">
    <source>
        <dbReference type="Proteomes" id="UP000516437"/>
    </source>
</evidence>
<dbReference type="PANTHER" id="PTHR23201">
    <property type="entry name" value="EXTENSIN, PROLINE-RICH PROTEIN"/>
    <property type="match status" value="1"/>
</dbReference>
<dbReference type="OrthoDB" id="847210at2759"/>
<proteinExistence type="inferred from homology"/>
<evidence type="ECO:0000256" key="1">
    <source>
        <dbReference type="ARBA" id="ARBA00010582"/>
    </source>
</evidence>
<evidence type="ECO:0000313" key="2">
    <source>
        <dbReference type="EMBL" id="KAB1214863.1"/>
    </source>
</evidence>
<accession>A0A6A1VQ28</accession>
<reference evidence="2 3" key="1">
    <citation type="journal article" date="2019" name="Plant Biotechnol. J.">
        <title>The red bayberry genome and genetic basis of sex determination.</title>
        <authorList>
            <person name="Jia H.M."/>
            <person name="Jia H.J."/>
            <person name="Cai Q.L."/>
            <person name="Wang Y."/>
            <person name="Zhao H.B."/>
            <person name="Yang W.F."/>
            <person name="Wang G.Y."/>
            <person name="Li Y.H."/>
            <person name="Zhan D.L."/>
            <person name="Shen Y.T."/>
            <person name="Niu Q.F."/>
            <person name="Chang L."/>
            <person name="Qiu J."/>
            <person name="Zhao L."/>
            <person name="Xie H.B."/>
            <person name="Fu W.Y."/>
            <person name="Jin J."/>
            <person name="Li X.W."/>
            <person name="Jiao Y."/>
            <person name="Zhou C.C."/>
            <person name="Tu T."/>
            <person name="Chai C.Y."/>
            <person name="Gao J.L."/>
            <person name="Fan L.J."/>
            <person name="van de Weg E."/>
            <person name="Wang J.Y."/>
            <person name="Gao Z.S."/>
        </authorList>
    </citation>
    <scope>NUCLEOTIDE SEQUENCE [LARGE SCALE GENOMIC DNA]</scope>
    <source>
        <tissue evidence="2">Leaves</tissue>
    </source>
</reference>
<keyword evidence="3" id="KW-1185">Reference proteome</keyword>
<dbReference type="Pfam" id="PF02704">
    <property type="entry name" value="GASA"/>
    <property type="match status" value="1"/>
</dbReference>